<keyword evidence="1" id="KW-0812">Transmembrane</keyword>
<dbReference type="EMBL" id="LBVS01000002">
    <property type="protein sequence ID" value="KKQ90955.1"/>
    <property type="molecule type" value="Genomic_DNA"/>
</dbReference>
<feature type="transmembrane region" description="Helical" evidence="1">
    <location>
        <begin position="20"/>
        <end position="38"/>
    </location>
</feature>
<name>A0A0G0LSK0_9BACT</name>
<accession>A0A0G0LSK0</accession>
<dbReference type="Proteomes" id="UP000033862">
    <property type="component" value="Unassembled WGS sequence"/>
</dbReference>
<organism evidence="2 3">
    <name type="scientific">Berkelbacteria bacterium GW2011_GWA1_39_10</name>
    <dbReference type="NCBI Taxonomy" id="1618332"/>
    <lineage>
        <taxon>Bacteria</taxon>
        <taxon>Candidatus Berkelbacteria</taxon>
    </lineage>
</organism>
<sequence>MDQNSYNQSPIPSEGNVVKWFVIAVIIALTIGGSFWYYKTYIVNGSAVTSSPDINITEAEWKTKSEKVVTSFLDFWSNSSSTEEGKIQGSKAKDLLTISAQAKLATYKDEKGEFYSNILLQLNQFLSVKEKPVDFQISSSKQIDESTVESKIVLNYPNNPTNRIVKTILENNIWLIDAVKENVDVSPSAVVSPSPIASSTASP</sequence>
<evidence type="ECO:0000313" key="2">
    <source>
        <dbReference type="EMBL" id="KKQ90955.1"/>
    </source>
</evidence>
<proteinExistence type="predicted"/>
<keyword evidence="1" id="KW-1133">Transmembrane helix</keyword>
<dbReference type="AlphaFoldDB" id="A0A0G0LSK0"/>
<comment type="caution">
    <text evidence="2">The sequence shown here is derived from an EMBL/GenBank/DDBJ whole genome shotgun (WGS) entry which is preliminary data.</text>
</comment>
<reference evidence="2 3" key="1">
    <citation type="journal article" date="2015" name="Nature">
        <title>rRNA introns, odd ribosomes, and small enigmatic genomes across a large radiation of phyla.</title>
        <authorList>
            <person name="Brown C.T."/>
            <person name="Hug L.A."/>
            <person name="Thomas B.C."/>
            <person name="Sharon I."/>
            <person name="Castelle C.J."/>
            <person name="Singh A."/>
            <person name="Wilkins M.J."/>
            <person name="Williams K.H."/>
            <person name="Banfield J.F."/>
        </authorList>
    </citation>
    <scope>NUCLEOTIDE SEQUENCE [LARGE SCALE GENOMIC DNA]</scope>
</reference>
<protein>
    <submittedName>
        <fullName evidence="2">Uncharacterized protein</fullName>
    </submittedName>
</protein>
<dbReference type="PATRIC" id="fig|1618332.3.peg.77"/>
<keyword evidence="1" id="KW-0472">Membrane</keyword>
<evidence type="ECO:0000313" key="3">
    <source>
        <dbReference type="Proteomes" id="UP000033862"/>
    </source>
</evidence>
<evidence type="ECO:0000256" key="1">
    <source>
        <dbReference type="SAM" id="Phobius"/>
    </source>
</evidence>
<dbReference type="STRING" id="1618332.UT15_C0002G0028"/>
<gene>
    <name evidence="2" type="ORF">UT15_C0002G0028</name>
</gene>